<feature type="non-terminal residue" evidence="2">
    <location>
        <position position="69"/>
    </location>
</feature>
<evidence type="ECO:0000256" key="1">
    <source>
        <dbReference type="ARBA" id="ARBA00022898"/>
    </source>
</evidence>
<dbReference type="EMBL" id="UINC01182692">
    <property type="protein sequence ID" value="SVD93047.1"/>
    <property type="molecule type" value="Genomic_DNA"/>
</dbReference>
<dbReference type="GO" id="GO:0030170">
    <property type="term" value="F:pyridoxal phosphate binding"/>
    <property type="evidence" value="ECO:0007669"/>
    <property type="project" value="InterPro"/>
</dbReference>
<reference evidence="2" key="1">
    <citation type="submission" date="2018-05" db="EMBL/GenBank/DDBJ databases">
        <authorList>
            <person name="Lanie J.A."/>
            <person name="Ng W.-L."/>
            <person name="Kazmierczak K.M."/>
            <person name="Andrzejewski T.M."/>
            <person name="Davidsen T.M."/>
            <person name="Wayne K.J."/>
            <person name="Tettelin H."/>
            <person name="Glass J.I."/>
            <person name="Rusch D."/>
            <person name="Podicherti R."/>
            <person name="Tsui H.-C.T."/>
            <person name="Winkler M.E."/>
        </authorList>
    </citation>
    <scope>NUCLEOTIDE SEQUENCE</scope>
</reference>
<accession>A0A382ZC23</accession>
<proteinExistence type="predicted"/>
<protein>
    <recommendedName>
        <fullName evidence="3">Aminotransferase class III-fold pyridoxal phosphate-dependent enzyme</fullName>
    </recommendedName>
</protein>
<dbReference type="Pfam" id="PF00202">
    <property type="entry name" value="Aminotran_3"/>
    <property type="match status" value="1"/>
</dbReference>
<evidence type="ECO:0008006" key="3">
    <source>
        <dbReference type="Google" id="ProtNLM"/>
    </source>
</evidence>
<sequence>MHGMLPLVWDRAEDFNIYDAAGNKWIDFTSAAFLTNVGHANQRVVAAVRNAVDQPLIHSYVYANEIRVR</sequence>
<organism evidence="2">
    <name type="scientific">marine metagenome</name>
    <dbReference type="NCBI Taxonomy" id="408172"/>
    <lineage>
        <taxon>unclassified sequences</taxon>
        <taxon>metagenomes</taxon>
        <taxon>ecological metagenomes</taxon>
    </lineage>
</organism>
<gene>
    <name evidence="2" type="ORF">METZ01_LOCUS445901</name>
</gene>
<dbReference type="InterPro" id="IPR015422">
    <property type="entry name" value="PyrdxlP-dep_Trfase_small"/>
</dbReference>
<dbReference type="Gene3D" id="3.40.640.10">
    <property type="entry name" value="Type I PLP-dependent aspartate aminotransferase-like (Major domain)"/>
    <property type="match status" value="1"/>
</dbReference>
<dbReference type="AlphaFoldDB" id="A0A382ZC23"/>
<dbReference type="Gene3D" id="3.90.1150.10">
    <property type="entry name" value="Aspartate Aminotransferase, domain 1"/>
    <property type="match status" value="1"/>
</dbReference>
<dbReference type="InterPro" id="IPR005814">
    <property type="entry name" value="Aminotrans_3"/>
</dbReference>
<dbReference type="GO" id="GO:0008483">
    <property type="term" value="F:transaminase activity"/>
    <property type="evidence" value="ECO:0007669"/>
    <property type="project" value="InterPro"/>
</dbReference>
<evidence type="ECO:0000313" key="2">
    <source>
        <dbReference type="EMBL" id="SVD93047.1"/>
    </source>
</evidence>
<dbReference type="InterPro" id="IPR015421">
    <property type="entry name" value="PyrdxlP-dep_Trfase_major"/>
</dbReference>
<name>A0A382ZC23_9ZZZZ</name>
<keyword evidence="1" id="KW-0663">Pyridoxal phosphate</keyword>
<dbReference type="SUPFAM" id="SSF53383">
    <property type="entry name" value="PLP-dependent transferases"/>
    <property type="match status" value="1"/>
</dbReference>
<dbReference type="InterPro" id="IPR015424">
    <property type="entry name" value="PyrdxlP-dep_Trfase"/>
</dbReference>